<gene>
    <name evidence="1" type="ORF">HID58_075466</name>
</gene>
<evidence type="ECO:0000313" key="1">
    <source>
        <dbReference type="EMBL" id="KAH0868444.1"/>
    </source>
</evidence>
<accession>A0ABQ7YJP8</accession>
<protein>
    <submittedName>
        <fullName evidence="1">Uncharacterized protein</fullName>
    </submittedName>
</protein>
<sequence>MAIISPATQIPLPALPYGARNLFPTGLAPWNHASSVSSSIDFLLLIRCTMYRMSLMALIAGDLTGVDRDRFAVPSLPSLLNYTLKTLNEGLDRINLASYLADFLLKFSSGDRPLFDNLCQGLTHAQRNVIQTVLSR</sequence>
<dbReference type="EMBL" id="JAGKQM010000017">
    <property type="protein sequence ID" value="KAH0868444.1"/>
    <property type="molecule type" value="Genomic_DNA"/>
</dbReference>
<reference evidence="1 2" key="1">
    <citation type="submission" date="2021-05" db="EMBL/GenBank/DDBJ databases">
        <title>Genome Assembly of Synthetic Allotetraploid Brassica napus Reveals Homoeologous Exchanges between Subgenomes.</title>
        <authorList>
            <person name="Davis J.T."/>
        </authorList>
    </citation>
    <scope>NUCLEOTIDE SEQUENCE [LARGE SCALE GENOMIC DNA]</scope>
    <source>
        <strain evidence="2">cv. Da-Ae</strain>
        <tissue evidence="1">Seedling</tissue>
    </source>
</reference>
<organism evidence="1 2">
    <name type="scientific">Brassica napus</name>
    <name type="common">Rape</name>
    <dbReference type="NCBI Taxonomy" id="3708"/>
    <lineage>
        <taxon>Eukaryota</taxon>
        <taxon>Viridiplantae</taxon>
        <taxon>Streptophyta</taxon>
        <taxon>Embryophyta</taxon>
        <taxon>Tracheophyta</taxon>
        <taxon>Spermatophyta</taxon>
        <taxon>Magnoliopsida</taxon>
        <taxon>eudicotyledons</taxon>
        <taxon>Gunneridae</taxon>
        <taxon>Pentapetalae</taxon>
        <taxon>rosids</taxon>
        <taxon>malvids</taxon>
        <taxon>Brassicales</taxon>
        <taxon>Brassicaceae</taxon>
        <taxon>Brassiceae</taxon>
        <taxon>Brassica</taxon>
    </lineage>
</organism>
<proteinExistence type="predicted"/>
<dbReference type="Proteomes" id="UP000824890">
    <property type="component" value="Unassembled WGS sequence"/>
</dbReference>
<keyword evidence="2" id="KW-1185">Reference proteome</keyword>
<evidence type="ECO:0000313" key="2">
    <source>
        <dbReference type="Proteomes" id="UP000824890"/>
    </source>
</evidence>
<name>A0ABQ7YJP8_BRANA</name>
<comment type="caution">
    <text evidence="1">The sequence shown here is derived from an EMBL/GenBank/DDBJ whole genome shotgun (WGS) entry which is preliminary data.</text>
</comment>